<comment type="caution">
    <text evidence="1">The sequence shown here is derived from an EMBL/GenBank/DDBJ whole genome shotgun (WGS) entry which is preliminary data.</text>
</comment>
<gene>
    <name evidence="1" type="ORF">RS030_2284</name>
</gene>
<reference evidence="1 2" key="1">
    <citation type="submission" date="2023-10" db="EMBL/GenBank/DDBJ databases">
        <title>Comparative genomics analysis reveals potential genetic determinants of host preference in Cryptosporidium xiaoi.</title>
        <authorList>
            <person name="Xiao L."/>
            <person name="Li J."/>
        </authorList>
    </citation>
    <scope>NUCLEOTIDE SEQUENCE [LARGE SCALE GENOMIC DNA]</scope>
    <source>
        <strain evidence="1 2">52996</strain>
    </source>
</reference>
<accession>A0AAV9XX81</accession>
<evidence type="ECO:0000313" key="2">
    <source>
        <dbReference type="Proteomes" id="UP001311799"/>
    </source>
</evidence>
<keyword evidence="2" id="KW-1185">Reference proteome</keyword>
<dbReference type="Proteomes" id="UP001311799">
    <property type="component" value="Unassembled WGS sequence"/>
</dbReference>
<evidence type="ECO:0008006" key="3">
    <source>
        <dbReference type="Google" id="ProtNLM"/>
    </source>
</evidence>
<organism evidence="1 2">
    <name type="scientific">Cryptosporidium xiaoi</name>
    <dbReference type="NCBI Taxonomy" id="659607"/>
    <lineage>
        <taxon>Eukaryota</taxon>
        <taxon>Sar</taxon>
        <taxon>Alveolata</taxon>
        <taxon>Apicomplexa</taxon>
        <taxon>Conoidasida</taxon>
        <taxon>Coccidia</taxon>
        <taxon>Eucoccidiorida</taxon>
        <taxon>Eimeriorina</taxon>
        <taxon>Cryptosporidiidae</taxon>
        <taxon>Cryptosporidium</taxon>
    </lineage>
</organism>
<dbReference type="AlphaFoldDB" id="A0AAV9XX81"/>
<evidence type="ECO:0000313" key="1">
    <source>
        <dbReference type="EMBL" id="KAK6588805.1"/>
    </source>
</evidence>
<protein>
    <recommendedName>
        <fullName evidence="3">Phage protein</fullName>
    </recommendedName>
</protein>
<proteinExistence type="predicted"/>
<dbReference type="EMBL" id="JAWDEY010000022">
    <property type="protein sequence ID" value="KAK6588805.1"/>
    <property type="molecule type" value="Genomic_DNA"/>
</dbReference>
<name>A0AAV9XX81_9CRYT</name>
<sequence>MEKEFVELIKKIDDFHRKIDTGILKLKVEILNYLEEPLFCYLKDTRVQVDDLYNETRMYCYSYYDRFNPRYMSDEEMINRYAASKMIEIKTKDLMERTNLMLELEAKRRKEIVLKIKPSGN</sequence>